<keyword evidence="3" id="KW-0732">Signal</keyword>
<evidence type="ECO:0000256" key="2">
    <source>
        <dbReference type="ARBA" id="ARBA00022443"/>
    </source>
</evidence>
<evidence type="ECO:0000256" key="9">
    <source>
        <dbReference type="SAM" id="MobiDB-lite"/>
    </source>
</evidence>
<evidence type="ECO:0000256" key="4">
    <source>
        <dbReference type="ARBA" id="ARBA00022824"/>
    </source>
</evidence>
<keyword evidence="6" id="KW-0325">Glycoprotein</keyword>
<protein>
    <submittedName>
        <fullName evidence="11">Putative transport and golgi organization protein 1</fullName>
    </submittedName>
</protein>
<evidence type="ECO:0000256" key="6">
    <source>
        <dbReference type="ARBA" id="ARBA00023180"/>
    </source>
</evidence>
<dbReference type="PANTHER" id="PTHR23158">
    <property type="entry name" value="MELANOMA INHIBITORY ACTIVITY-RELATED"/>
    <property type="match status" value="1"/>
</dbReference>
<feature type="non-terminal residue" evidence="11">
    <location>
        <position position="1"/>
    </location>
</feature>
<name>A0A069DY21_9HEMI</name>
<comment type="subcellular location">
    <subcellularLocation>
        <location evidence="1">Endoplasmic reticulum membrane</location>
        <topology evidence="1">Single-pass membrane protein</topology>
    </subcellularLocation>
</comment>
<dbReference type="PROSITE" id="PS50002">
    <property type="entry name" value="SH3"/>
    <property type="match status" value="1"/>
</dbReference>
<keyword evidence="2 7" id="KW-0728">SH3 domain</keyword>
<evidence type="ECO:0000256" key="3">
    <source>
        <dbReference type="ARBA" id="ARBA00022729"/>
    </source>
</evidence>
<feature type="coiled-coil region" evidence="8">
    <location>
        <begin position="1161"/>
        <end position="1234"/>
    </location>
</feature>
<dbReference type="InterPro" id="IPR036028">
    <property type="entry name" value="SH3-like_dom_sf"/>
</dbReference>
<dbReference type="GO" id="GO:0006888">
    <property type="term" value="P:endoplasmic reticulum to Golgi vesicle-mediated transport"/>
    <property type="evidence" value="ECO:0007669"/>
    <property type="project" value="TreeGrafter"/>
</dbReference>
<feature type="coiled-coil region" evidence="8">
    <location>
        <begin position="1013"/>
        <end position="1121"/>
    </location>
</feature>
<feature type="region of interest" description="Disordered" evidence="9">
    <location>
        <begin position="1235"/>
        <end position="1254"/>
    </location>
</feature>
<dbReference type="GO" id="GO:0070971">
    <property type="term" value="C:endoplasmic reticulum exit site"/>
    <property type="evidence" value="ECO:0007669"/>
    <property type="project" value="TreeGrafter"/>
</dbReference>
<dbReference type="SUPFAM" id="SSF50044">
    <property type="entry name" value="SH3-domain"/>
    <property type="match status" value="1"/>
</dbReference>
<feature type="region of interest" description="Disordered" evidence="9">
    <location>
        <begin position="1277"/>
        <end position="1382"/>
    </location>
</feature>
<evidence type="ECO:0000256" key="8">
    <source>
        <dbReference type="SAM" id="Coils"/>
    </source>
</evidence>
<dbReference type="InterPro" id="IPR051500">
    <property type="entry name" value="cTAGE_MIA/OTOR"/>
</dbReference>
<dbReference type="GO" id="GO:0009306">
    <property type="term" value="P:protein secretion"/>
    <property type="evidence" value="ECO:0007669"/>
    <property type="project" value="TreeGrafter"/>
</dbReference>
<feature type="compositionally biased region" description="Low complexity" evidence="9">
    <location>
        <begin position="1349"/>
        <end position="1368"/>
    </location>
</feature>
<evidence type="ECO:0000256" key="5">
    <source>
        <dbReference type="ARBA" id="ARBA00023054"/>
    </source>
</evidence>
<dbReference type="GO" id="GO:0005789">
    <property type="term" value="C:endoplasmic reticulum membrane"/>
    <property type="evidence" value="ECO:0007669"/>
    <property type="project" value="UniProtKB-SubCell"/>
</dbReference>
<dbReference type="Gene3D" id="2.30.30.40">
    <property type="entry name" value="SH3 Domains"/>
    <property type="match status" value="1"/>
</dbReference>
<dbReference type="GO" id="GO:0035459">
    <property type="term" value="P:vesicle cargo loading"/>
    <property type="evidence" value="ECO:0007669"/>
    <property type="project" value="TreeGrafter"/>
</dbReference>
<evidence type="ECO:0000259" key="10">
    <source>
        <dbReference type="PROSITE" id="PS50002"/>
    </source>
</evidence>
<evidence type="ECO:0000313" key="11">
    <source>
        <dbReference type="EMBL" id="JAC88785.1"/>
    </source>
</evidence>
<dbReference type="InterPro" id="IPR001452">
    <property type="entry name" value="SH3_domain"/>
</dbReference>
<feature type="compositionally biased region" description="Basic and acidic residues" evidence="9">
    <location>
        <begin position="654"/>
        <end position="664"/>
    </location>
</feature>
<feature type="domain" description="SH3" evidence="10">
    <location>
        <begin position="8"/>
        <end position="73"/>
    </location>
</feature>
<keyword evidence="4" id="KW-0256">Endoplasmic reticulum</keyword>
<feature type="region of interest" description="Disordered" evidence="9">
    <location>
        <begin position="654"/>
        <end position="676"/>
    </location>
</feature>
<sequence>CVNPECTVPISEAETDIPYNSPDHELKLTFKARDQVAVLRKPAENEKEQGLWWISLNGREGYVSKEFIKEKKILNNNLVRVRKIEDREPISISPTPAYEVSDGTTIFSEFIAEDYKDDSHYRYDLSVADYNVDNNADQIESKVEKNIEQVSKKPNIILNETVNMNSTISKLSKTDMEVDNTRKEHIEVIKYGKSNMEFDKLDISIDRSDKSDVEYGSLNDADTFAKRDAELDQSSKSIVKSDLLDDLHIEVDTSTNTGAELDQSSKSNVKRDMLDIDIEVDTSATTDAELDQSSKSEFEVDNHSKLENDILYTVEKKTLEYELKHIRKDSIIPPKLDNHAISENVINSDSIDPLINLSSKSNSLSEEIFYLSNSRAKLGGNERSDTSHLETQQYGIDSAKEIPIIKDTEENPIDVNLNVFQSVSLATNNKDIRTEDVKEKTVLLNQNPYVNSSDILNNNSSLDVKGHLLDSKTSSSQDINLETMSNHEEFTQTQSNKEELVVSGKDSSSNDSLHAGRNFQSSILDFKNETRHSNDDVSNVSKQEVVPLNEESDAMDEVRKASESAENILNHSVGDQNSVIDQQSLEVVTKIAKFPPSDNTITSQHTGGDVTSSDYSLNNDISSPQTTELSEIPASESIITTEMQSGHLGNLHDREDGSLKENKFSEPNQNSYKLGNTAMDQDEGTNTILDDENFQNSSQKWFSSLYSIMETLQKLYLSSLGKSSTSEPESTSTLINEPQIISVQECDHEKTADTANEYCRQEQNVESLLSLQDSAIHISNTEAEQFKEGGENIWSFRSILWLVGSSLVVLCFSLGYYYLDNVRRDGELVQKNNALASELFLLEREKAILDEDFVLLKGNVKQLIEEKNILVDQLLLIKETLQKTKEEKIIIEEKESKLIKKLMMVEQNYNELRKIFSESKQKAERATLISDIKKLKDSIAADNIEISSLKDDLQEKRNEIKSLNSSLQRSQEAKIALEEQIDRMVVEGQEIAREYQVTLAKMEQTIEENKVIQSKIEDDLRKQKKECESLTIQKELAESALQKAHGITSTESLADWLEIKEVRISLLAAEKEIVELNKERDNLLESLESAQEKNRSLTSEVEKLNEKYENAEKEKIDALTKLQVLSNYFKEKEIQLQEELGMKEAQWLQKQSDNSTIYQQMRDLREENINLKGLVETLKKEILDQEAAYKKIINTTEQKAHENWVCYRRAEVRLKEVQAEAAQLRNRLTTLETCDDNPEDKLHKTTGGLEVNGDLPGLGSAMSPPFMLYPNEFIPPPPLLPPTAGGNTTSRPPPLGRISSPPLVTGDFIPPPPLLPPYEVFSHGHTSPPTPPPPLLHKPQPREYHHITQSQPSSASKQKDSQSSNHSSESPHDKTPARRGKR</sequence>
<evidence type="ECO:0000256" key="7">
    <source>
        <dbReference type="PROSITE-ProRule" id="PRU00192"/>
    </source>
</evidence>
<accession>A0A069DY21</accession>
<evidence type="ECO:0000256" key="1">
    <source>
        <dbReference type="ARBA" id="ARBA00004389"/>
    </source>
</evidence>
<feature type="compositionally biased region" description="Polar residues" evidence="9">
    <location>
        <begin position="665"/>
        <end position="674"/>
    </location>
</feature>
<dbReference type="PANTHER" id="PTHR23158:SF33">
    <property type="entry name" value="TRANSPORT AND GOLGI ORGANIZATION PROTEIN 1"/>
    <property type="match status" value="1"/>
</dbReference>
<dbReference type="EMBL" id="GBGD01000104">
    <property type="protein sequence ID" value="JAC88785.1"/>
    <property type="molecule type" value="mRNA"/>
</dbReference>
<reference evidence="11" key="1">
    <citation type="journal article" date="2015" name="J. Med. Entomol.">
        <title>A Deep Insight Into the Sialotranscriptome of the Chagas Disease Vector, Panstrongylus megistus (Hemiptera: Heteroptera).</title>
        <authorList>
            <person name="Ribeiro J.M."/>
            <person name="Schwarz A."/>
            <person name="Francischetti I.M."/>
        </authorList>
    </citation>
    <scope>NUCLEOTIDE SEQUENCE</scope>
    <source>
        <tissue evidence="11">Salivary glands</tissue>
    </source>
</reference>
<keyword evidence="5 8" id="KW-0175">Coiled coil</keyword>
<feature type="coiled-coil region" evidence="8">
    <location>
        <begin position="932"/>
        <end position="987"/>
    </location>
</feature>
<proteinExistence type="evidence at transcript level"/>
<organism evidence="11">
    <name type="scientific">Panstrongylus megistus</name>
    <dbReference type="NCBI Taxonomy" id="65343"/>
    <lineage>
        <taxon>Eukaryota</taxon>
        <taxon>Metazoa</taxon>
        <taxon>Ecdysozoa</taxon>
        <taxon>Arthropoda</taxon>
        <taxon>Hexapoda</taxon>
        <taxon>Insecta</taxon>
        <taxon>Pterygota</taxon>
        <taxon>Neoptera</taxon>
        <taxon>Paraneoptera</taxon>
        <taxon>Hemiptera</taxon>
        <taxon>Heteroptera</taxon>
        <taxon>Panheteroptera</taxon>
        <taxon>Cimicomorpha</taxon>
        <taxon>Reduviidae</taxon>
        <taxon>Triatominae</taxon>
        <taxon>Panstrongylus</taxon>
    </lineage>
</organism>